<name>A0A2G8RRK4_9APHY</name>
<organism evidence="3 4">
    <name type="scientific">Ganoderma sinense ZZ0214-1</name>
    <dbReference type="NCBI Taxonomy" id="1077348"/>
    <lineage>
        <taxon>Eukaryota</taxon>
        <taxon>Fungi</taxon>
        <taxon>Dikarya</taxon>
        <taxon>Basidiomycota</taxon>
        <taxon>Agaricomycotina</taxon>
        <taxon>Agaricomycetes</taxon>
        <taxon>Polyporales</taxon>
        <taxon>Polyporaceae</taxon>
        <taxon>Ganoderma</taxon>
    </lineage>
</organism>
<feature type="transmembrane region" description="Helical" evidence="2">
    <location>
        <begin position="122"/>
        <end position="145"/>
    </location>
</feature>
<accession>A0A2G8RRK4</accession>
<dbReference type="STRING" id="1077348.A0A2G8RRK4"/>
<feature type="region of interest" description="Disordered" evidence="1">
    <location>
        <begin position="269"/>
        <end position="402"/>
    </location>
</feature>
<feature type="compositionally biased region" description="Polar residues" evidence="1">
    <location>
        <begin position="328"/>
        <end position="337"/>
    </location>
</feature>
<sequence>MANFSLSFYRYSCFALFSLCNAVFCVVGVWNVTLAEHLGWSPSIDAYLITIGAAGILWMFPVIFLDQFVRNALISRVWVESAWLCLAWILTLAGAAAASAVLPPTMCTAPATLALHGSCATTNVLLAFSWIGALNLLAYFCILMISAIIHMKDDPTVWAAHTRTYPWYKLNEQLNSAQPSPSQNMWPKPLPSAAPSIRLPADFSERMVGNGALKSSAVRSSTMKSSTLRSSMFSGEKLSAIPTGFRPSKTPLTGNKSARILQSAWISAKVTPASPHSEGSSYSTGSGSRSGSGSSRSDLTSTPTGIPPSATYVPFSSTIKPSPGVPPRSSSLTTSFNQPPPMSALLTPSRKANARSSVMPSPRPPAAPAGPRENVTRKSKRKSNRPPPLDMTRLHSTYGFLR</sequence>
<keyword evidence="2" id="KW-1133">Transmembrane helix</keyword>
<feature type="transmembrane region" description="Helical" evidence="2">
    <location>
        <begin position="12"/>
        <end position="32"/>
    </location>
</feature>
<keyword evidence="2" id="KW-0472">Membrane</keyword>
<feature type="transmembrane region" description="Helical" evidence="2">
    <location>
        <begin position="77"/>
        <end position="102"/>
    </location>
</feature>
<evidence type="ECO:0000256" key="2">
    <source>
        <dbReference type="SAM" id="Phobius"/>
    </source>
</evidence>
<evidence type="ECO:0000313" key="4">
    <source>
        <dbReference type="Proteomes" id="UP000230002"/>
    </source>
</evidence>
<dbReference type="EMBL" id="AYKW01000067">
    <property type="protein sequence ID" value="PIL24137.1"/>
    <property type="molecule type" value="Genomic_DNA"/>
</dbReference>
<proteinExistence type="predicted"/>
<dbReference type="OrthoDB" id="3269357at2759"/>
<keyword evidence="4" id="KW-1185">Reference proteome</keyword>
<evidence type="ECO:0000313" key="3">
    <source>
        <dbReference type="EMBL" id="PIL24137.1"/>
    </source>
</evidence>
<evidence type="ECO:0000256" key="1">
    <source>
        <dbReference type="SAM" id="MobiDB-lite"/>
    </source>
</evidence>
<feature type="transmembrane region" description="Helical" evidence="2">
    <location>
        <begin position="44"/>
        <end position="65"/>
    </location>
</feature>
<feature type="compositionally biased region" description="Low complexity" evidence="1">
    <location>
        <begin position="277"/>
        <end position="297"/>
    </location>
</feature>
<reference evidence="3 4" key="1">
    <citation type="journal article" date="2015" name="Sci. Rep.">
        <title>Chromosome-level genome map provides insights into diverse defense mechanisms in the medicinal fungus Ganoderma sinense.</title>
        <authorList>
            <person name="Zhu Y."/>
            <person name="Xu J."/>
            <person name="Sun C."/>
            <person name="Zhou S."/>
            <person name="Xu H."/>
            <person name="Nelson D.R."/>
            <person name="Qian J."/>
            <person name="Song J."/>
            <person name="Luo H."/>
            <person name="Xiang L."/>
            <person name="Li Y."/>
            <person name="Xu Z."/>
            <person name="Ji A."/>
            <person name="Wang L."/>
            <person name="Lu S."/>
            <person name="Hayward A."/>
            <person name="Sun W."/>
            <person name="Li X."/>
            <person name="Schwartz D.C."/>
            <person name="Wang Y."/>
            <person name="Chen S."/>
        </authorList>
    </citation>
    <scope>NUCLEOTIDE SEQUENCE [LARGE SCALE GENOMIC DNA]</scope>
    <source>
        <strain evidence="3 4">ZZ0214-1</strain>
    </source>
</reference>
<dbReference type="AlphaFoldDB" id="A0A2G8RRK4"/>
<protein>
    <submittedName>
        <fullName evidence="3">Uncharacterized protein</fullName>
    </submittedName>
</protein>
<comment type="caution">
    <text evidence="3">The sequence shown here is derived from an EMBL/GenBank/DDBJ whole genome shotgun (WGS) entry which is preliminary data.</text>
</comment>
<gene>
    <name evidence="3" type="ORF">GSI_13889</name>
</gene>
<dbReference type="Proteomes" id="UP000230002">
    <property type="component" value="Unassembled WGS sequence"/>
</dbReference>
<keyword evidence="2" id="KW-0812">Transmembrane</keyword>